<organism evidence="1 2">
    <name type="scientific">Lindgomyces ingoldianus</name>
    <dbReference type="NCBI Taxonomy" id="673940"/>
    <lineage>
        <taxon>Eukaryota</taxon>
        <taxon>Fungi</taxon>
        <taxon>Dikarya</taxon>
        <taxon>Ascomycota</taxon>
        <taxon>Pezizomycotina</taxon>
        <taxon>Dothideomycetes</taxon>
        <taxon>Pleosporomycetidae</taxon>
        <taxon>Pleosporales</taxon>
        <taxon>Lindgomycetaceae</taxon>
        <taxon>Lindgomyces</taxon>
    </lineage>
</organism>
<protein>
    <submittedName>
        <fullName evidence="1">Uncharacterized protein</fullName>
    </submittedName>
</protein>
<reference evidence="1" key="1">
    <citation type="journal article" date="2020" name="Stud. Mycol.">
        <title>101 Dothideomycetes genomes: a test case for predicting lifestyles and emergence of pathogens.</title>
        <authorList>
            <person name="Haridas S."/>
            <person name="Albert R."/>
            <person name="Binder M."/>
            <person name="Bloem J."/>
            <person name="Labutti K."/>
            <person name="Salamov A."/>
            <person name="Andreopoulos B."/>
            <person name="Baker S."/>
            <person name="Barry K."/>
            <person name="Bills G."/>
            <person name="Bluhm B."/>
            <person name="Cannon C."/>
            <person name="Castanera R."/>
            <person name="Culley D."/>
            <person name="Daum C."/>
            <person name="Ezra D."/>
            <person name="Gonzalez J."/>
            <person name="Henrissat B."/>
            <person name="Kuo A."/>
            <person name="Liang C."/>
            <person name="Lipzen A."/>
            <person name="Lutzoni F."/>
            <person name="Magnuson J."/>
            <person name="Mondo S."/>
            <person name="Nolan M."/>
            <person name="Ohm R."/>
            <person name="Pangilinan J."/>
            <person name="Park H.-J."/>
            <person name="Ramirez L."/>
            <person name="Alfaro M."/>
            <person name="Sun H."/>
            <person name="Tritt A."/>
            <person name="Yoshinaga Y."/>
            <person name="Zwiers L.-H."/>
            <person name="Turgeon B."/>
            <person name="Goodwin S."/>
            <person name="Spatafora J."/>
            <person name="Crous P."/>
            <person name="Grigoriev I."/>
        </authorList>
    </citation>
    <scope>NUCLEOTIDE SEQUENCE</scope>
    <source>
        <strain evidence="1">ATCC 200398</strain>
    </source>
</reference>
<keyword evidence="2" id="KW-1185">Reference proteome</keyword>
<evidence type="ECO:0000313" key="2">
    <source>
        <dbReference type="Proteomes" id="UP000799755"/>
    </source>
</evidence>
<sequence length="678" mass="75464">MSYTCSCELYIRSFWTQMLERSVTHIPATNKPKQLLKGVSKDNEPRIVHTSDYLSAYWPTTAHSSNESLPLSNLNKSSSTSPLKPPPNPRTHKTLQNLHPLHFLPVPLSSHPRCPTRLPPLHSDDAAANFSETTSQAELVNQPRMSGYLNCNKPIDGVAEVRRNIFSSADERGLEESDGANDEAESRSFESEKITDCGRVGACERTEKLGAAEGQEARGPEFQISARMNGLAEDKENGQYLNNLHNRKSEEDPTQRTKLADSRVEYAKVICYDREMCEEDGEDVGYTTFEYMLSLTSYFVYIRSEFWPGLHISHISCEFPHNPTSINHQVKSIRSTIKYLTLEEDKATQPTQIPIKLLTKSKPQTFKKRHLELKQGGSRELIRTITGAAYIIRLWSSLGGQKGTTGSSHSAGVKCKIVAAVNNWTTYPTTDSITHILRIDVMTLIQANASHLRVVFGKARVINYEDLKEVQTKRSDVTIELFSASNFSIWYVAVTVQNPSTSVLLTNCINVVRLLNSLHNPITEGSLAVAACRGYTEEINIPTDQDEVLQTAEFNAIVTPNRDLKQHSRRDGQSVSYYGTYPAIHCPYSTAPKTTTFKATASKGKRGHKRKSPTPEVDAGLSGPKNKVARMSEVVEPGILYNDTADRANTSLTLTPLVHYIGINSYILSIPSRKGSLA</sequence>
<proteinExistence type="predicted"/>
<comment type="caution">
    <text evidence="1">The sequence shown here is derived from an EMBL/GenBank/DDBJ whole genome shotgun (WGS) entry which is preliminary data.</text>
</comment>
<accession>A0ACB6R4K0</accession>
<dbReference type="EMBL" id="MU003499">
    <property type="protein sequence ID" value="KAF2473695.1"/>
    <property type="molecule type" value="Genomic_DNA"/>
</dbReference>
<gene>
    <name evidence="1" type="ORF">BDR25DRAFT_352179</name>
</gene>
<evidence type="ECO:0000313" key="1">
    <source>
        <dbReference type="EMBL" id="KAF2473695.1"/>
    </source>
</evidence>
<name>A0ACB6R4K0_9PLEO</name>
<dbReference type="Proteomes" id="UP000799755">
    <property type="component" value="Unassembled WGS sequence"/>
</dbReference>